<keyword evidence="4" id="KW-1185">Reference proteome</keyword>
<dbReference type="Pfam" id="PF13936">
    <property type="entry name" value="HTH_38"/>
    <property type="match status" value="1"/>
</dbReference>
<accession>A0ABT2RJQ7</accession>
<organism evidence="3 4">
    <name type="scientific">Dorea acetigenes</name>
    <dbReference type="NCBI Taxonomy" id="2981787"/>
    <lineage>
        <taxon>Bacteria</taxon>
        <taxon>Bacillati</taxon>
        <taxon>Bacillota</taxon>
        <taxon>Clostridia</taxon>
        <taxon>Lachnospirales</taxon>
        <taxon>Lachnospiraceae</taxon>
        <taxon>Dorea</taxon>
    </lineage>
</organism>
<dbReference type="InterPro" id="IPR051917">
    <property type="entry name" value="Transposase-Integrase"/>
</dbReference>
<evidence type="ECO:0000259" key="2">
    <source>
        <dbReference type="PROSITE" id="PS50994"/>
    </source>
</evidence>
<keyword evidence="1" id="KW-0233">DNA recombination</keyword>
<evidence type="ECO:0000313" key="3">
    <source>
        <dbReference type="EMBL" id="MCU6685644.1"/>
    </source>
</evidence>
<dbReference type="Gene3D" id="3.30.420.10">
    <property type="entry name" value="Ribonuclease H-like superfamily/Ribonuclease H"/>
    <property type="match status" value="1"/>
</dbReference>
<dbReference type="InterPro" id="IPR001584">
    <property type="entry name" value="Integrase_cat-core"/>
</dbReference>
<feature type="domain" description="Integrase catalytic" evidence="2">
    <location>
        <begin position="171"/>
        <end position="344"/>
    </location>
</feature>
<evidence type="ECO:0000256" key="1">
    <source>
        <dbReference type="ARBA" id="ARBA00023172"/>
    </source>
</evidence>
<evidence type="ECO:0000313" key="4">
    <source>
        <dbReference type="Proteomes" id="UP001652431"/>
    </source>
</evidence>
<proteinExistence type="predicted"/>
<dbReference type="PANTHER" id="PTHR10948:SF23">
    <property type="entry name" value="TRANSPOSASE INSI FOR INSERTION SEQUENCE ELEMENT IS30A-RELATED"/>
    <property type="match status" value="1"/>
</dbReference>
<reference evidence="3 4" key="1">
    <citation type="journal article" date="2021" name="ISME Commun">
        <title>Automated analysis of genomic sequences facilitates high-throughput and comprehensive description of bacteria.</title>
        <authorList>
            <person name="Hitch T.C.A."/>
        </authorList>
    </citation>
    <scope>NUCLEOTIDE SEQUENCE [LARGE SCALE GENOMIC DNA]</scope>
    <source>
        <strain evidence="3 4">Sanger_03</strain>
    </source>
</reference>
<dbReference type="EMBL" id="JAOQJU010000002">
    <property type="protein sequence ID" value="MCU6685644.1"/>
    <property type="molecule type" value="Genomic_DNA"/>
</dbReference>
<sequence length="348" mass="40481">MARRFKQLTKADRLKIEALLKAKHTPQEIADQLGVHNSTIYRELKRGRYIHTNSDLTEEERYSPDIAQAKYEENLRAKGPELKIGNDQKLADFIEDKMVNEDFSVGAVLGYIDQQGLEFSVTISRPTLYRYIDLGLFLNLTNKDLPIKGNRKKKKKTVRKTQARAAAGTSIEKRPDEIDNREEFGHWEMDTVIGKRGESKHSLLVLTERKTREELMFLLTEHTTEQVVSCIDRLEEKWGERFSRIFKTITVDNGTEFSDCEGLEKSIRQDGDSRTKVYYCHPYSSYERGSNENQNKLVRRKVPKGTNFDDKTEEDIQEVADWINNYPRLLFGWETAQMQFDKELALIA</sequence>
<dbReference type="InterPro" id="IPR053392">
    <property type="entry name" value="Transposase_IS30-like"/>
</dbReference>
<dbReference type="SUPFAM" id="SSF53098">
    <property type="entry name" value="Ribonuclease H-like"/>
    <property type="match status" value="1"/>
</dbReference>
<dbReference type="PROSITE" id="PS50994">
    <property type="entry name" value="INTEGRASE"/>
    <property type="match status" value="1"/>
</dbReference>
<dbReference type="RefSeq" id="WP_158368243.1">
    <property type="nucleotide sequence ID" value="NZ_JAOQJU010000002.1"/>
</dbReference>
<dbReference type="PANTHER" id="PTHR10948">
    <property type="entry name" value="TRANSPOSASE"/>
    <property type="match status" value="1"/>
</dbReference>
<dbReference type="Proteomes" id="UP001652431">
    <property type="component" value="Unassembled WGS sequence"/>
</dbReference>
<dbReference type="InterPro" id="IPR012337">
    <property type="entry name" value="RNaseH-like_sf"/>
</dbReference>
<dbReference type="InterPro" id="IPR025246">
    <property type="entry name" value="IS30-like_HTH"/>
</dbReference>
<dbReference type="Gene3D" id="1.10.10.60">
    <property type="entry name" value="Homeodomain-like"/>
    <property type="match status" value="1"/>
</dbReference>
<dbReference type="NCBIfam" id="NF033563">
    <property type="entry name" value="transpos_IS30"/>
    <property type="match status" value="1"/>
</dbReference>
<protein>
    <submittedName>
        <fullName evidence="3">IS30 family transposase</fullName>
    </submittedName>
</protein>
<gene>
    <name evidence="3" type="ORF">OCV99_03570</name>
</gene>
<dbReference type="InterPro" id="IPR036397">
    <property type="entry name" value="RNaseH_sf"/>
</dbReference>
<name>A0ABT2RJQ7_9FIRM</name>
<comment type="caution">
    <text evidence="3">The sequence shown here is derived from an EMBL/GenBank/DDBJ whole genome shotgun (WGS) entry which is preliminary data.</text>
</comment>